<evidence type="ECO:0000313" key="2">
    <source>
        <dbReference type="EMBL" id="SFB07242.1"/>
    </source>
</evidence>
<dbReference type="OrthoDB" id="6293260at2"/>
<dbReference type="InterPro" id="IPR016181">
    <property type="entry name" value="Acyl_CoA_acyltransferase"/>
</dbReference>
<dbReference type="InterPro" id="IPR051531">
    <property type="entry name" value="N-acetyltransferase"/>
</dbReference>
<dbReference type="Proteomes" id="UP000198796">
    <property type="component" value="Unassembled WGS sequence"/>
</dbReference>
<feature type="domain" description="N-acetyltransferase" evidence="1">
    <location>
        <begin position="13"/>
        <end position="167"/>
    </location>
</feature>
<reference evidence="2 3" key="1">
    <citation type="submission" date="2016-10" db="EMBL/GenBank/DDBJ databases">
        <authorList>
            <person name="de Groot N.N."/>
        </authorList>
    </citation>
    <scope>NUCLEOTIDE SEQUENCE [LARGE SCALE GENOMIC DNA]</scope>
    <source>
        <strain evidence="2 3">DSM 29316</strain>
    </source>
</reference>
<proteinExistence type="predicted"/>
<dbReference type="GO" id="GO:0016747">
    <property type="term" value="F:acyltransferase activity, transferring groups other than amino-acyl groups"/>
    <property type="evidence" value="ECO:0007669"/>
    <property type="project" value="InterPro"/>
</dbReference>
<dbReference type="AlphaFoldDB" id="A0A1I0Y1Z6"/>
<dbReference type="Gene3D" id="3.40.630.30">
    <property type="match status" value="1"/>
</dbReference>
<dbReference type="STRING" id="871651.SAMN05421688_2741"/>
<dbReference type="EMBL" id="FOJU01000004">
    <property type="protein sequence ID" value="SFB07242.1"/>
    <property type="molecule type" value="Genomic_DNA"/>
</dbReference>
<dbReference type="RefSeq" id="WP_092065835.1">
    <property type="nucleotide sequence ID" value="NZ_FOJU01000004.1"/>
</dbReference>
<evidence type="ECO:0000259" key="1">
    <source>
        <dbReference type="PROSITE" id="PS51186"/>
    </source>
</evidence>
<accession>A0A1I0Y1Z6</accession>
<dbReference type="PANTHER" id="PTHR43792">
    <property type="entry name" value="GNAT FAMILY, PUTATIVE (AFU_ORTHOLOGUE AFUA_3G00765)-RELATED-RELATED"/>
    <property type="match status" value="1"/>
</dbReference>
<dbReference type="Pfam" id="PF13302">
    <property type="entry name" value="Acetyltransf_3"/>
    <property type="match status" value="1"/>
</dbReference>
<dbReference type="InterPro" id="IPR000182">
    <property type="entry name" value="GNAT_dom"/>
</dbReference>
<dbReference type="PANTHER" id="PTHR43792:SF1">
    <property type="entry name" value="N-ACETYLTRANSFERASE DOMAIN-CONTAINING PROTEIN"/>
    <property type="match status" value="1"/>
</dbReference>
<keyword evidence="2" id="KW-0808">Transferase</keyword>
<dbReference type="SUPFAM" id="SSF55729">
    <property type="entry name" value="Acyl-CoA N-acyltransferases (Nat)"/>
    <property type="match status" value="1"/>
</dbReference>
<gene>
    <name evidence="2" type="ORF">SAMN05421688_2741</name>
</gene>
<evidence type="ECO:0000313" key="3">
    <source>
        <dbReference type="Proteomes" id="UP000198796"/>
    </source>
</evidence>
<dbReference type="PROSITE" id="PS51186">
    <property type="entry name" value="GNAT"/>
    <property type="match status" value="1"/>
</dbReference>
<name>A0A1I0Y1Z6_9RHOB</name>
<organism evidence="2 3">
    <name type="scientific">Poseidonocella pacifica</name>
    <dbReference type="NCBI Taxonomy" id="871651"/>
    <lineage>
        <taxon>Bacteria</taxon>
        <taxon>Pseudomonadati</taxon>
        <taxon>Pseudomonadota</taxon>
        <taxon>Alphaproteobacteria</taxon>
        <taxon>Rhodobacterales</taxon>
        <taxon>Roseobacteraceae</taxon>
        <taxon>Poseidonocella</taxon>
    </lineage>
</organism>
<protein>
    <submittedName>
        <fullName evidence="2">Protein N-acetyltransferase, RimJ/RimL family</fullName>
    </submittedName>
</protein>
<sequence length="170" mass="19055">MTLRIPVLETERLILRAPREEDFEAFAAFAQSPRNVFVGGIAPRFDAWRGFLSGLGHWALRGYGFFVVEVRETGAVAGRVGLCYHDGWPEPEIGWIIFDGFEGHGYAHEAALAARGWAARALGMTRLISLIDPDNHRSEALARRLGAVPEADWTIEDKHVRIWRHPEVAP</sequence>
<keyword evidence="3" id="KW-1185">Reference proteome</keyword>